<protein>
    <submittedName>
        <fullName evidence="1">Uncharacterized protein</fullName>
    </submittedName>
</protein>
<name>A0A0A9GWB9_ARUDO</name>
<accession>A0A0A9GWB9</accession>
<reference evidence="1" key="1">
    <citation type="submission" date="2014-09" db="EMBL/GenBank/DDBJ databases">
        <authorList>
            <person name="Magalhaes I.L.F."/>
            <person name="Oliveira U."/>
            <person name="Santos F.R."/>
            <person name="Vidigal T.H.D.A."/>
            <person name="Brescovit A.D."/>
            <person name="Santos A.J."/>
        </authorList>
    </citation>
    <scope>NUCLEOTIDE SEQUENCE</scope>
    <source>
        <tissue evidence="1">Shoot tissue taken approximately 20 cm above the soil surface</tissue>
    </source>
</reference>
<dbReference type="EMBL" id="GBRH01173008">
    <property type="protein sequence ID" value="JAE24888.1"/>
    <property type="molecule type" value="Transcribed_RNA"/>
</dbReference>
<sequence length="35" mass="4039">MSWVVSGGLKESIQCFKLPFFLRCFINLKGESMEL</sequence>
<dbReference type="AlphaFoldDB" id="A0A0A9GWB9"/>
<proteinExistence type="predicted"/>
<evidence type="ECO:0000313" key="1">
    <source>
        <dbReference type="EMBL" id="JAE24888.1"/>
    </source>
</evidence>
<reference evidence="1" key="2">
    <citation type="journal article" date="2015" name="Data Brief">
        <title>Shoot transcriptome of the giant reed, Arundo donax.</title>
        <authorList>
            <person name="Barrero R.A."/>
            <person name="Guerrero F.D."/>
            <person name="Moolhuijzen P."/>
            <person name="Goolsby J.A."/>
            <person name="Tidwell J."/>
            <person name="Bellgard S.E."/>
            <person name="Bellgard M.I."/>
        </authorList>
    </citation>
    <scope>NUCLEOTIDE SEQUENCE</scope>
    <source>
        <tissue evidence="1">Shoot tissue taken approximately 20 cm above the soil surface</tissue>
    </source>
</reference>
<organism evidence="1">
    <name type="scientific">Arundo donax</name>
    <name type="common">Giant reed</name>
    <name type="synonym">Donax arundinaceus</name>
    <dbReference type="NCBI Taxonomy" id="35708"/>
    <lineage>
        <taxon>Eukaryota</taxon>
        <taxon>Viridiplantae</taxon>
        <taxon>Streptophyta</taxon>
        <taxon>Embryophyta</taxon>
        <taxon>Tracheophyta</taxon>
        <taxon>Spermatophyta</taxon>
        <taxon>Magnoliopsida</taxon>
        <taxon>Liliopsida</taxon>
        <taxon>Poales</taxon>
        <taxon>Poaceae</taxon>
        <taxon>PACMAD clade</taxon>
        <taxon>Arundinoideae</taxon>
        <taxon>Arundineae</taxon>
        <taxon>Arundo</taxon>
    </lineage>
</organism>